<evidence type="ECO:0000313" key="1">
    <source>
        <dbReference type="EMBL" id="KAH6927617.1"/>
    </source>
</evidence>
<name>A0ACB7RXJ9_HYAAI</name>
<keyword evidence="2" id="KW-1185">Reference proteome</keyword>
<gene>
    <name evidence="1" type="ORF">HPB50_006168</name>
</gene>
<reference evidence="1" key="1">
    <citation type="submission" date="2020-05" db="EMBL/GenBank/DDBJ databases">
        <title>Large-scale comparative analyses of tick genomes elucidate their genetic diversity and vector capacities.</title>
        <authorList>
            <person name="Jia N."/>
            <person name="Wang J."/>
            <person name="Shi W."/>
            <person name="Du L."/>
            <person name="Sun Y."/>
            <person name="Zhan W."/>
            <person name="Jiang J."/>
            <person name="Wang Q."/>
            <person name="Zhang B."/>
            <person name="Ji P."/>
            <person name="Sakyi L.B."/>
            <person name="Cui X."/>
            <person name="Yuan T."/>
            <person name="Jiang B."/>
            <person name="Yang W."/>
            <person name="Lam T.T.-Y."/>
            <person name="Chang Q."/>
            <person name="Ding S."/>
            <person name="Wang X."/>
            <person name="Zhu J."/>
            <person name="Ruan X."/>
            <person name="Zhao L."/>
            <person name="Wei J."/>
            <person name="Que T."/>
            <person name="Du C."/>
            <person name="Cheng J."/>
            <person name="Dai P."/>
            <person name="Han X."/>
            <person name="Huang E."/>
            <person name="Gao Y."/>
            <person name="Liu J."/>
            <person name="Shao H."/>
            <person name="Ye R."/>
            <person name="Li L."/>
            <person name="Wei W."/>
            <person name="Wang X."/>
            <person name="Wang C."/>
            <person name="Yang T."/>
            <person name="Huo Q."/>
            <person name="Li W."/>
            <person name="Guo W."/>
            <person name="Chen H."/>
            <person name="Zhou L."/>
            <person name="Ni X."/>
            <person name="Tian J."/>
            <person name="Zhou Y."/>
            <person name="Sheng Y."/>
            <person name="Liu T."/>
            <person name="Pan Y."/>
            <person name="Xia L."/>
            <person name="Li J."/>
            <person name="Zhao F."/>
            <person name="Cao W."/>
        </authorList>
    </citation>
    <scope>NUCLEOTIDE SEQUENCE</scope>
    <source>
        <strain evidence="1">Hyas-2018</strain>
    </source>
</reference>
<dbReference type="Proteomes" id="UP000821845">
    <property type="component" value="Chromosome 6"/>
</dbReference>
<comment type="caution">
    <text evidence="1">The sequence shown here is derived from an EMBL/GenBank/DDBJ whole genome shotgun (WGS) entry which is preliminary data.</text>
</comment>
<organism evidence="1 2">
    <name type="scientific">Hyalomma asiaticum</name>
    <name type="common">Tick</name>
    <dbReference type="NCBI Taxonomy" id="266040"/>
    <lineage>
        <taxon>Eukaryota</taxon>
        <taxon>Metazoa</taxon>
        <taxon>Ecdysozoa</taxon>
        <taxon>Arthropoda</taxon>
        <taxon>Chelicerata</taxon>
        <taxon>Arachnida</taxon>
        <taxon>Acari</taxon>
        <taxon>Parasitiformes</taxon>
        <taxon>Ixodida</taxon>
        <taxon>Ixodoidea</taxon>
        <taxon>Ixodidae</taxon>
        <taxon>Hyalomminae</taxon>
        <taxon>Hyalomma</taxon>
    </lineage>
</organism>
<proteinExistence type="predicted"/>
<evidence type="ECO:0000313" key="2">
    <source>
        <dbReference type="Proteomes" id="UP000821845"/>
    </source>
</evidence>
<accession>A0ACB7RXJ9</accession>
<sequence>MYHYGCRPHGYTQLAALPCDVPPHLRSLECRLGGCAPSGCLAGPSLAASAVVRVAVGCGSRVAACGNSGDGSWGPQHGRGPDADRKPAWGPSSAGGGGAAADRAWPRPARLQPRPALGGRVFMTSAGAGGPGGSGLTIGGFARGGGFDGRAMDLDLSNLTLAEREAIMLVLQRDQALRKMEERRILVAFHGARFLRMTPCHAVMPVSRAVCVRSAAASRAEESAHALCMALRRPSVHLAVGPPRNEEDRRVVVDYS</sequence>
<protein>
    <submittedName>
        <fullName evidence="1">Uncharacterized protein</fullName>
    </submittedName>
</protein>
<dbReference type="EMBL" id="CM023486">
    <property type="protein sequence ID" value="KAH6927617.1"/>
    <property type="molecule type" value="Genomic_DNA"/>
</dbReference>